<accession>A0A8S5U9D2</accession>
<organism evidence="1">
    <name type="scientific">Siphoviridae sp. ct7aK2</name>
    <dbReference type="NCBI Taxonomy" id="2825351"/>
    <lineage>
        <taxon>Viruses</taxon>
        <taxon>Duplodnaviria</taxon>
        <taxon>Heunggongvirae</taxon>
        <taxon>Uroviricota</taxon>
        <taxon>Caudoviricetes</taxon>
    </lineage>
</organism>
<protein>
    <submittedName>
        <fullName evidence="1">Uncharacterized protein</fullName>
    </submittedName>
</protein>
<reference evidence="1" key="1">
    <citation type="journal article" date="2021" name="Proc. Natl. Acad. Sci. U.S.A.">
        <title>A Catalog of Tens of Thousands of Viruses from Human Metagenomes Reveals Hidden Associations with Chronic Diseases.</title>
        <authorList>
            <person name="Tisza M.J."/>
            <person name="Buck C.B."/>
        </authorList>
    </citation>
    <scope>NUCLEOTIDE SEQUENCE</scope>
    <source>
        <strain evidence="1">Ct7aK2</strain>
    </source>
</reference>
<dbReference type="EMBL" id="BK016044">
    <property type="protein sequence ID" value="DAF91087.1"/>
    <property type="molecule type" value="Genomic_DNA"/>
</dbReference>
<proteinExistence type="predicted"/>
<name>A0A8S5U9D2_9CAUD</name>
<sequence>MKCREVWNRRDEFFTLTEDEERYVRALERLSKMNPGRICLMANGTISVRINDQWQDDNIDACCNVFISCEGGDGGDNY</sequence>
<evidence type="ECO:0000313" key="1">
    <source>
        <dbReference type="EMBL" id="DAF91087.1"/>
    </source>
</evidence>